<organism evidence="2 3">
    <name type="scientific">Arthrobotrys musiformis</name>
    <dbReference type="NCBI Taxonomy" id="47236"/>
    <lineage>
        <taxon>Eukaryota</taxon>
        <taxon>Fungi</taxon>
        <taxon>Dikarya</taxon>
        <taxon>Ascomycota</taxon>
        <taxon>Pezizomycotina</taxon>
        <taxon>Orbiliomycetes</taxon>
        <taxon>Orbiliales</taxon>
        <taxon>Orbiliaceae</taxon>
        <taxon>Arthrobotrys</taxon>
    </lineage>
</organism>
<dbReference type="Proteomes" id="UP001370758">
    <property type="component" value="Unassembled WGS sequence"/>
</dbReference>
<evidence type="ECO:0000256" key="1">
    <source>
        <dbReference type="SAM" id="MobiDB-lite"/>
    </source>
</evidence>
<evidence type="ECO:0000313" key="2">
    <source>
        <dbReference type="EMBL" id="KAK6500370.1"/>
    </source>
</evidence>
<feature type="compositionally biased region" description="Polar residues" evidence="1">
    <location>
        <begin position="142"/>
        <end position="159"/>
    </location>
</feature>
<protein>
    <submittedName>
        <fullName evidence="2">Uncharacterized protein</fullName>
    </submittedName>
</protein>
<dbReference type="AlphaFoldDB" id="A0AAV9W2N0"/>
<accession>A0AAV9W2N0</accession>
<keyword evidence="3" id="KW-1185">Reference proteome</keyword>
<feature type="compositionally biased region" description="Polar residues" evidence="1">
    <location>
        <begin position="120"/>
        <end position="134"/>
    </location>
</feature>
<sequence>MVGTPNSLPGFLTGYHLEIRSDLDAIVDGFSEFAENLVVETAFHQLQSSAVALQPQPFHDENSLFLDASSGAGLDLQGQTYPDPTNEYADTNFEMTPLDRFVTSTQRSEDPNVCFRRTHAQNPEYQQGGESSRANMEPKEPSVTSTSASTIQSYSKESSETICSTAFTNYD</sequence>
<name>A0AAV9W2N0_9PEZI</name>
<reference evidence="2 3" key="1">
    <citation type="submission" date="2023-08" db="EMBL/GenBank/DDBJ databases">
        <authorList>
            <person name="Palmer J.M."/>
        </authorList>
    </citation>
    <scope>NUCLEOTIDE SEQUENCE [LARGE SCALE GENOMIC DNA]</scope>
    <source>
        <strain evidence="2 3">TWF481</strain>
    </source>
</reference>
<gene>
    <name evidence="2" type="ORF">TWF481_010713</name>
</gene>
<dbReference type="EMBL" id="JAVHJL010000007">
    <property type="protein sequence ID" value="KAK6500370.1"/>
    <property type="molecule type" value="Genomic_DNA"/>
</dbReference>
<proteinExistence type="predicted"/>
<comment type="caution">
    <text evidence="2">The sequence shown here is derived from an EMBL/GenBank/DDBJ whole genome shotgun (WGS) entry which is preliminary data.</text>
</comment>
<evidence type="ECO:0000313" key="3">
    <source>
        <dbReference type="Proteomes" id="UP001370758"/>
    </source>
</evidence>
<feature type="region of interest" description="Disordered" evidence="1">
    <location>
        <begin position="104"/>
        <end position="159"/>
    </location>
</feature>